<keyword evidence="6" id="KW-0223">Dioxygenase</keyword>
<dbReference type="InterPro" id="IPR004294">
    <property type="entry name" value="Carotenoid_Oase"/>
</dbReference>
<dbReference type="EMBL" id="JAADZU010000041">
    <property type="protein sequence ID" value="NDK90570.1"/>
    <property type="molecule type" value="Genomic_DNA"/>
</dbReference>
<keyword evidence="4 5" id="KW-0408">Iron</keyword>
<keyword evidence="3 6" id="KW-0560">Oxidoreductase</keyword>
<feature type="binding site" evidence="5">
    <location>
        <position position="495"/>
    </location>
    <ligand>
        <name>Fe cation</name>
        <dbReference type="ChEBI" id="CHEBI:24875"/>
        <note>catalytic</note>
    </ligand>
</feature>
<feature type="binding site" evidence="5">
    <location>
        <position position="198"/>
    </location>
    <ligand>
        <name>Fe cation</name>
        <dbReference type="ChEBI" id="CHEBI:24875"/>
        <note>catalytic</note>
    </ligand>
</feature>
<evidence type="ECO:0000313" key="9">
    <source>
        <dbReference type="Proteomes" id="UP000466307"/>
    </source>
</evidence>
<sequence>MTTTPDQGRSKPTHADRVRPDGYGADGYGADGYGAGRLGESPWDSQHHEYDYAVTAISGTIPEALRGVLYRIGPGRLDVGGHPLHHIIDGDGMVTCLDIGADGVHVRNRYVRTRAYARSAETSTPPRGFGTQRLGGVWANALRFPENMSNTNVLVHNEALYTLWEGGRPHRLHPETLEPVGPESFGGALKRIGAFSAHPKTDPVTGDVYNFGLDFYPQPMIRCYRLDRNARLHPAGGFPIPKLGFVHDFALTARYLVFVLGPLVVTRPIPVALGLRPFDDALEYRPDLCTTTVLVPRAGGTPIRIDHDPLFYFHVTNAYETDDQVVVELVAHDPGHGWAEWNGHLHDFRTDSGPAFGGTLTRLAITPASRTATTEPLHDAGCEFPQLDQRCTTRRHRFTYLAEASAPGGDPDSITTIDHRTGARDTFRAEGANTICEPLFAADPGADAEGKGWLLTLEHQPQQRSSRMIVLDAEHPGAGPIAAATLDHHVPMTFHGTFVPAG</sequence>
<evidence type="ECO:0000256" key="1">
    <source>
        <dbReference type="ARBA" id="ARBA00006787"/>
    </source>
</evidence>
<keyword evidence="9" id="KW-1185">Reference proteome</keyword>
<evidence type="ECO:0000256" key="6">
    <source>
        <dbReference type="RuleBase" id="RU364048"/>
    </source>
</evidence>
<feature type="region of interest" description="Disordered" evidence="7">
    <location>
        <begin position="1"/>
        <end position="26"/>
    </location>
</feature>
<evidence type="ECO:0000256" key="2">
    <source>
        <dbReference type="ARBA" id="ARBA00022723"/>
    </source>
</evidence>
<evidence type="ECO:0000256" key="4">
    <source>
        <dbReference type="ARBA" id="ARBA00023004"/>
    </source>
</evidence>
<dbReference type="AlphaFoldDB" id="A0A7K3LQU6"/>
<accession>A0A7K3LQU6</accession>
<dbReference type="PANTHER" id="PTHR10543">
    <property type="entry name" value="BETA-CAROTENE DIOXYGENASE"/>
    <property type="match status" value="1"/>
</dbReference>
<dbReference type="EC" id="1.13.11.-" evidence="6"/>
<dbReference type="GO" id="GO:0046872">
    <property type="term" value="F:metal ion binding"/>
    <property type="evidence" value="ECO:0007669"/>
    <property type="project" value="UniProtKB-KW"/>
</dbReference>
<evidence type="ECO:0000256" key="3">
    <source>
        <dbReference type="ARBA" id="ARBA00023002"/>
    </source>
</evidence>
<comment type="caution">
    <text evidence="8">The sequence shown here is derived from an EMBL/GenBank/DDBJ whole genome shotgun (WGS) entry which is preliminary data.</text>
</comment>
<evidence type="ECO:0000256" key="5">
    <source>
        <dbReference type="PIRSR" id="PIRSR604294-1"/>
    </source>
</evidence>
<feature type="binding site" evidence="5">
    <location>
        <position position="247"/>
    </location>
    <ligand>
        <name>Fe cation</name>
        <dbReference type="ChEBI" id="CHEBI:24875"/>
        <note>catalytic</note>
    </ligand>
</feature>
<gene>
    <name evidence="8" type="ORF">GYA93_13415</name>
</gene>
<comment type="cofactor">
    <cofactor evidence="5 6">
        <name>Fe(2+)</name>
        <dbReference type="ChEBI" id="CHEBI:29033"/>
    </cofactor>
    <text evidence="5 6">Binds 1 Fe(2+) ion per subunit.</text>
</comment>
<name>A0A7K3LQU6_9ACTN</name>
<keyword evidence="2 5" id="KW-0479">Metal-binding</keyword>
<organism evidence="8 9">
    <name type="scientific">Gordonia desulfuricans</name>
    <dbReference type="NCBI Taxonomy" id="89051"/>
    <lineage>
        <taxon>Bacteria</taxon>
        <taxon>Bacillati</taxon>
        <taxon>Actinomycetota</taxon>
        <taxon>Actinomycetes</taxon>
        <taxon>Mycobacteriales</taxon>
        <taxon>Gordoniaceae</taxon>
        <taxon>Gordonia</taxon>
    </lineage>
</organism>
<proteinExistence type="inferred from homology"/>
<dbReference type="Pfam" id="PF03055">
    <property type="entry name" value="RPE65"/>
    <property type="match status" value="1"/>
</dbReference>
<evidence type="ECO:0000313" key="8">
    <source>
        <dbReference type="EMBL" id="NDK90570.1"/>
    </source>
</evidence>
<dbReference type="RefSeq" id="WP_083534195.1">
    <property type="nucleotide sequence ID" value="NZ_JAADZU010000041.1"/>
</dbReference>
<dbReference type="PANTHER" id="PTHR10543:SF89">
    <property type="entry name" value="CAROTENOID 9,10(9',10')-CLEAVAGE DIOXYGENASE 1"/>
    <property type="match status" value="1"/>
</dbReference>
<protein>
    <recommendedName>
        <fullName evidence="6">Dioxygenase</fullName>
        <ecNumber evidence="6">1.13.11.-</ecNumber>
    </recommendedName>
</protein>
<dbReference type="GO" id="GO:0016121">
    <property type="term" value="P:carotene catabolic process"/>
    <property type="evidence" value="ECO:0007669"/>
    <property type="project" value="TreeGrafter"/>
</dbReference>
<dbReference type="Proteomes" id="UP000466307">
    <property type="component" value="Unassembled WGS sequence"/>
</dbReference>
<comment type="similarity">
    <text evidence="1 6">Belongs to the carotenoid oxygenase family.</text>
</comment>
<dbReference type="GO" id="GO:0010436">
    <property type="term" value="F:carotenoid dioxygenase activity"/>
    <property type="evidence" value="ECO:0007669"/>
    <property type="project" value="TreeGrafter"/>
</dbReference>
<evidence type="ECO:0000256" key="7">
    <source>
        <dbReference type="SAM" id="MobiDB-lite"/>
    </source>
</evidence>
<feature type="binding site" evidence="5">
    <location>
        <position position="314"/>
    </location>
    <ligand>
        <name>Fe cation</name>
        <dbReference type="ChEBI" id="CHEBI:24875"/>
        <note>catalytic</note>
    </ligand>
</feature>
<reference evidence="8 9" key="1">
    <citation type="submission" date="2020-01" db="EMBL/GenBank/DDBJ databases">
        <title>Investigation of new actinobacteria for the biodesulphurisation of diesel fuel.</title>
        <authorList>
            <person name="Athi Narayanan S.M."/>
        </authorList>
    </citation>
    <scope>NUCLEOTIDE SEQUENCE [LARGE SCALE GENOMIC DNA]</scope>
    <source>
        <strain evidence="8 9">213E</strain>
    </source>
</reference>